<dbReference type="Proteomes" id="UP000036681">
    <property type="component" value="Unplaced"/>
</dbReference>
<accession>A0A0M3IE59</accession>
<evidence type="ECO:0000313" key="3">
    <source>
        <dbReference type="Proteomes" id="UP000036681"/>
    </source>
</evidence>
<dbReference type="WBParaSite" id="ALUE_0001636001-mRNA-1">
    <property type="protein sequence ID" value="ALUE_0001636001-mRNA-1"/>
    <property type="gene ID" value="ALUE_0001636001"/>
</dbReference>
<proteinExistence type="predicted"/>
<sequence>MATAIISLVCDEYILAFLFRFISRALDDLKRNGKNEKAKALDMAAPTILSLLKAVVQAASKKQDVDVGKLIFEAASKLQNDAHDTRDYEYFLRCVDVVTQLLNDAVRRSRSPHGFRRTHGVPTREEMHKEAERLRRRHIELQINLKIRENERKRRHCTTTEVNGGFLTRSAEQLRNKEAAKKVFFSGFVFAVRRAGKCSSTNHLQPKVLAQHNHMPPALDYAQRHCKASFSPPPSESVLQDELDRTVALRSKNDKSGCGGSGISDVVAIPAEELMDHGSDTFEQAWTNEISNAASMTEQSPLHQTNMDLRYGCSSSSKTVLSGDISLPSVSSSHPHETVSSSVHLVEQEVDPSLSEQKANTFELLSASSAEAVKKNDEADPQFAQPTSSRSQGGSCMKLNTERTCEVASVSIVVPGASPEGCHPLSRPSQLNQERRAPASERYADIAYVKIRKAEAATKQKKARCGNNITADTSAVRKTAERTKKSVKFHEAVITSVRLYDRDLPPQNDSSYGVVDIDGDTFRSHYKSGSMISTDLSQPMQWNASVFIISTALSQPMQWNASVFIRREPISEEVDDFYASCSIRFTEESVVKNWLVIDSSLDLLNEMPFKTPSKHDQFPSTIITRARFPPLLFEQFHTAMTAVSGKVGSMNVFLAVSRDVALNGEGSAQFFIGFLLKQFHTAMTAVSGKVGSMNVFLAVSRDVALNGEGSAQFFIGFLLKFAAHLMQLYKTWCAGQHRRSNNHMYDAVYNDPPFLEAPRVLVINAPKVVLLQRSLNSDDEKGRENKAKIS</sequence>
<evidence type="ECO:0000256" key="2">
    <source>
        <dbReference type="SAM" id="MobiDB-lite"/>
    </source>
</evidence>
<reference evidence="4" key="1">
    <citation type="submission" date="2016-05" db="UniProtKB">
        <authorList>
            <consortium name="WormBaseParasite"/>
        </authorList>
    </citation>
    <scope>IDENTIFICATION</scope>
</reference>
<organism evidence="3 4">
    <name type="scientific">Ascaris lumbricoides</name>
    <name type="common">Giant roundworm</name>
    <dbReference type="NCBI Taxonomy" id="6252"/>
    <lineage>
        <taxon>Eukaryota</taxon>
        <taxon>Metazoa</taxon>
        <taxon>Ecdysozoa</taxon>
        <taxon>Nematoda</taxon>
        <taxon>Chromadorea</taxon>
        <taxon>Rhabditida</taxon>
        <taxon>Spirurina</taxon>
        <taxon>Ascaridomorpha</taxon>
        <taxon>Ascaridoidea</taxon>
        <taxon>Ascarididae</taxon>
        <taxon>Ascaris</taxon>
    </lineage>
</organism>
<feature type="region of interest" description="Disordered" evidence="2">
    <location>
        <begin position="372"/>
        <end position="396"/>
    </location>
</feature>
<name>A0A0M3IE59_ASCLU</name>
<evidence type="ECO:0000256" key="1">
    <source>
        <dbReference type="SAM" id="Coils"/>
    </source>
</evidence>
<protein>
    <submittedName>
        <fullName evidence="4">Protein kinase domain-containing protein</fullName>
    </submittedName>
</protein>
<feature type="coiled-coil region" evidence="1">
    <location>
        <begin position="124"/>
        <end position="151"/>
    </location>
</feature>
<keyword evidence="3" id="KW-1185">Reference proteome</keyword>
<evidence type="ECO:0000313" key="4">
    <source>
        <dbReference type="WBParaSite" id="ALUE_0001636001-mRNA-1"/>
    </source>
</evidence>
<keyword evidence="1" id="KW-0175">Coiled coil</keyword>
<dbReference type="AlphaFoldDB" id="A0A0M3IE59"/>
<feature type="compositionally biased region" description="Polar residues" evidence="2">
    <location>
        <begin position="384"/>
        <end position="394"/>
    </location>
</feature>